<evidence type="ECO:0000313" key="7">
    <source>
        <dbReference type="EMBL" id="KAH3669677.1"/>
    </source>
</evidence>
<keyword evidence="4" id="KW-0235">DNA replication</keyword>
<dbReference type="AlphaFoldDB" id="A0A1B7SKW7"/>
<keyword evidence="6" id="KW-0539">Nucleus</keyword>
<keyword evidence="5" id="KW-0238">DNA-binding</keyword>
<gene>
    <name evidence="7" type="ORF">OGATHE_002489</name>
</gene>
<dbReference type="InterPro" id="IPR016527">
    <property type="entry name" value="ORC4"/>
</dbReference>
<evidence type="ECO:0000256" key="1">
    <source>
        <dbReference type="ARBA" id="ARBA00004123"/>
    </source>
</evidence>
<reference evidence="7" key="2">
    <citation type="submission" date="2021-01" db="EMBL/GenBank/DDBJ databases">
        <authorList>
            <person name="Schikora-Tamarit M.A."/>
        </authorList>
    </citation>
    <scope>NUCLEOTIDE SEQUENCE</scope>
    <source>
        <strain evidence="7">NCAIM Y.01608</strain>
    </source>
</reference>
<dbReference type="InterPro" id="IPR003593">
    <property type="entry name" value="AAA+_ATPase"/>
</dbReference>
<dbReference type="InterPro" id="IPR032705">
    <property type="entry name" value="ORC4_C"/>
</dbReference>
<evidence type="ECO:0000256" key="5">
    <source>
        <dbReference type="ARBA" id="ARBA00023125"/>
    </source>
</evidence>
<dbReference type="GO" id="GO:0006270">
    <property type="term" value="P:DNA replication initiation"/>
    <property type="evidence" value="ECO:0007669"/>
    <property type="project" value="TreeGrafter"/>
</dbReference>
<accession>A0A1B7SKW7</accession>
<dbReference type="Pfam" id="PF13191">
    <property type="entry name" value="AAA_16"/>
    <property type="match status" value="1"/>
</dbReference>
<evidence type="ECO:0000256" key="6">
    <source>
        <dbReference type="ARBA" id="ARBA00023242"/>
    </source>
</evidence>
<keyword evidence="8" id="KW-1185">Reference proteome</keyword>
<dbReference type="EMBL" id="JAEUBD010000983">
    <property type="protein sequence ID" value="KAH3669677.1"/>
    <property type="molecule type" value="Genomic_DNA"/>
</dbReference>
<sequence>MTVSEPEQNLELLRRRVLANLSNRTSSGLAKVRLHNVEMEQVQIYKMLENTIKFNEGKSCLVIGPRGSGKTTMVNNALLDLQERFPNMFYVIRISGFYQSDDKSAIKEIARQLDWHLLRHSGNWNVSFERFSANETMNSVMSVLDGSQLMEGKDQNGDNDEMQMPIIFVIDELDRYTNDAKQTLLYNLFDVAQSSSNSHAVAVIGLTTVTGVREQLEKRVKSRFSQRVIQLTKPRQLAEFCDNVYCMISVDPDDFDPLMFDLAQKYNAHMKMLLGGPSELRKLVVHNFYTVKDLNILKSQLTPYIAKMDMTTFSGGPIINVNTNNRSFQILQSLSELELKLVICAGRQLLKNSMDQVNFNIAYEEFEKISSSQTNTLNSQLQTMGRVKLDSAHHSRDLMLACWERLIYYGLLVEPIRQINGINSSFYTGGESNKMFHLDVTVEDVARLFRHKDWVTKWCRI</sequence>
<dbReference type="CDD" id="cd00009">
    <property type="entry name" value="AAA"/>
    <property type="match status" value="1"/>
</dbReference>
<dbReference type="RefSeq" id="XP_018211939.1">
    <property type="nucleotide sequence ID" value="XM_018357158.1"/>
</dbReference>
<dbReference type="OrthoDB" id="343623at2759"/>
<dbReference type="GO" id="GO:0005664">
    <property type="term" value="C:nuclear origin of replication recognition complex"/>
    <property type="evidence" value="ECO:0007669"/>
    <property type="project" value="TreeGrafter"/>
</dbReference>
<evidence type="ECO:0000313" key="8">
    <source>
        <dbReference type="Proteomes" id="UP000788993"/>
    </source>
</evidence>
<protein>
    <recommendedName>
        <fullName evidence="3">Origin recognition complex subunit 4</fullName>
    </recommendedName>
</protein>
<dbReference type="InterPro" id="IPR041664">
    <property type="entry name" value="AAA_16"/>
</dbReference>
<dbReference type="Pfam" id="PF14629">
    <property type="entry name" value="ORC4_C"/>
    <property type="match status" value="1"/>
</dbReference>
<dbReference type="GO" id="GO:0003688">
    <property type="term" value="F:DNA replication origin binding"/>
    <property type="evidence" value="ECO:0007669"/>
    <property type="project" value="TreeGrafter"/>
</dbReference>
<dbReference type="PANTHER" id="PTHR12087:SF0">
    <property type="entry name" value="ORIGIN RECOGNITION COMPLEX SUBUNIT 4"/>
    <property type="match status" value="1"/>
</dbReference>
<dbReference type="SUPFAM" id="SSF52540">
    <property type="entry name" value="P-loop containing nucleoside triphosphate hydrolases"/>
    <property type="match status" value="1"/>
</dbReference>
<dbReference type="Proteomes" id="UP000788993">
    <property type="component" value="Unassembled WGS sequence"/>
</dbReference>
<comment type="similarity">
    <text evidence="2">Belongs to the ORC4 family.</text>
</comment>
<organism evidence="7 8">
    <name type="scientific">Ogataea polymorpha</name>
    <dbReference type="NCBI Taxonomy" id="460523"/>
    <lineage>
        <taxon>Eukaryota</taxon>
        <taxon>Fungi</taxon>
        <taxon>Dikarya</taxon>
        <taxon>Ascomycota</taxon>
        <taxon>Saccharomycotina</taxon>
        <taxon>Pichiomycetes</taxon>
        <taxon>Pichiales</taxon>
        <taxon>Pichiaceae</taxon>
        <taxon>Ogataea</taxon>
    </lineage>
</organism>
<name>A0A1B7SKW7_9ASCO</name>
<dbReference type="SMART" id="SM00382">
    <property type="entry name" value="AAA"/>
    <property type="match status" value="1"/>
</dbReference>
<evidence type="ECO:0000256" key="4">
    <source>
        <dbReference type="ARBA" id="ARBA00022705"/>
    </source>
</evidence>
<reference evidence="7" key="1">
    <citation type="journal article" date="2021" name="Open Biol.">
        <title>Shared evolutionary footprints suggest mitochondrial oxidative damage underlies multiple complex I losses in fungi.</title>
        <authorList>
            <person name="Schikora-Tamarit M.A."/>
            <person name="Marcet-Houben M."/>
            <person name="Nosek J."/>
            <person name="Gabaldon T."/>
        </authorList>
    </citation>
    <scope>NUCLEOTIDE SEQUENCE</scope>
    <source>
        <strain evidence="7">NCAIM Y.01608</strain>
    </source>
</reference>
<dbReference type="InterPro" id="IPR027417">
    <property type="entry name" value="P-loop_NTPase"/>
</dbReference>
<dbReference type="FunFam" id="3.40.50.300:FF:001499">
    <property type="entry name" value="Origin recognition complex subunit 4, putative"/>
    <property type="match status" value="1"/>
</dbReference>
<evidence type="ECO:0000256" key="2">
    <source>
        <dbReference type="ARBA" id="ARBA00005334"/>
    </source>
</evidence>
<comment type="subcellular location">
    <subcellularLocation>
        <location evidence="1">Nucleus</location>
    </subcellularLocation>
</comment>
<proteinExistence type="inferred from homology"/>
<dbReference type="PANTHER" id="PTHR12087">
    <property type="entry name" value="ORIGIN RECOGNITION COMPLEX SUBUNIT 4"/>
    <property type="match status" value="1"/>
</dbReference>
<dbReference type="Gene3D" id="3.40.50.300">
    <property type="entry name" value="P-loop containing nucleotide triphosphate hydrolases"/>
    <property type="match status" value="1"/>
</dbReference>
<evidence type="ECO:0000256" key="3">
    <source>
        <dbReference type="ARBA" id="ARBA00019083"/>
    </source>
</evidence>
<comment type="caution">
    <text evidence="7">The sequence shown here is derived from an EMBL/GenBank/DDBJ whole genome shotgun (WGS) entry which is preliminary data.</text>
</comment>